<dbReference type="EMBL" id="AP018827">
    <property type="protein sequence ID" value="BBF81162.1"/>
    <property type="molecule type" value="Genomic_DNA"/>
</dbReference>
<reference evidence="3" key="1">
    <citation type="journal article" date="2017" name="Biotechnol. Biofuels">
        <title>Evaluation of environmental bacterial communities as a factor affecting the growth of duckweed Lemna minor.</title>
        <authorList>
            <person name="Ishizawa H."/>
            <person name="Kuroda M."/>
            <person name="Morikawa M."/>
            <person name="Ike M."/>
        </authorList>
    </citation>
    <scope>NUCLEOTIDE SEQUENCE [LARGE SCALE GENOMIC DNA]</scope>
    <source>
        <strain evidence="3">M6</strain>
    </source>
</reference>
<organism evidence="2 3">
    <name type="scientific">Asticcacaulis excentricus</name>
    <dbReference type="NCBI Taxonomy" id="78587"/>
    <lineage>
        <taxon>Bacteria</taxon>
        <taxon>Pseudomonadati</taxon>
        <taxon>Pseudomonadota</taxon>
        <taxon>Alphaproteobacteria</taxon>
        <taxon>Caulobacterales</taxon>
        <taxon>Caulobacteraceae</taxon>
        <taxon>Asticcacaulis</taxon>
    </lineage>
</organism>
<dbReference type="PANTHER" id="PTHR41542:SF1">
    <property type="entry name" value="BLL5807 PROTEIN"/>
    <property type="match status" value="1"/>
</dbReference>
<dbReference type="InterPro" id="IPR032710">
    <property type="entry name" value="NTF2-like_dom_sf"/>
</dbReference>
<evidence type="ECO:0000313" key="2">
    <source>
        <dbReference type="EMBL" id="BBF81162.1"/>
    </source>
</evidence>
<proteinExistence type="predicted"/>
<dbReference type="InterPro" id="IPR007379">
    <property type="entry name" value="Tim44-like_dom"/>
</dbReference>
<reference evidence="3" key="2">
    <citation type="journal article" date="2017" name="Plant Physiol. Biochem.">
        <title>Differential oxidative and antioxidative response of duckweed Lemna minor toward plant growth promoting/inhibiting bacteria.</title>
        <authorList>
            <person name="Ishizawa H."/>
            <person name="Kuroda M."/>
            <person name="Morikawa M."/>
            <person name="Ike M."/>
        </authorList>
    </citation>
    <scope>NUCLEOTIDE SEQUENCE [LARGE SCALE GENOMIC DNA]</scope>
    <source>
        <strain evidence="3">M6</strain>
    </source>
</reference>
<dbReference type="AlphaFoldDB" id="A0A3G9G1G4"/>
<protein>
    <submittedName>
        <fullName evidence="2">Transporter</fullName>
    </submittedName>
</protein>
<dbReference type="Pfam" id="PF04280">
    <property type="entry name" value="Tim44"/>
    <property type="match status" value="1"/>
</dbReference>
<sequence length="207" mass="23607">MPWDLLILALIAVVVLFQLYNVLGRRVGFKAEDKPVVPKSEESEGLFNRPGQEPKAQPERLRMPNLDALKARDAHFNEVNFVEKAREAYEQIVLAFNRGEIEGLKDRLSESVYEVFAKAVEARGEQKAINVSFVDAPKTDLDQIDLKDDRALVRVRFLSELLYEMADPDGGEPKKAHRRTAEFWTFQKNLKSPTNPWILSRVEAAKA</sequence>
<dbReference type="RefSeq" id="WP_126422042.1">
    <property type="nucleotide sequence ID" value="NZ_AP018827.1"/>
</dbReference>
<dbReference type="Gene3D" id="3.10.450.240">
    <property type="match status" value="1"/>
</dbReference>
<evidence type="ECO:0000313" key="3">
    <source>
        <dbReference type="Proteomes" id="UP000278756"/>
    </source>
</evidence>
<evidence type="ECO:0000259" key="1">
    <source>
        <dbReference type="SMART" id="SM00978"/>
    </source>
</evidence>
<dbReference type="PANTHER" id="PTHR41542">
    <property type="entry name" value="BLL5807 PROTEIN"/>
    <property type="match status" value="1"/>
</dbReference>
<gene>
    <name evidence="2" type="ORF">EM6_1758</name>
</gene>
<dbReference type="OrthoDB" id="9798618at2"/>
<dbReference type="SUPFAM" id="SSF54427">
    <property type="entry name" value="NTF2-like"/>
    <property type="match status" value="1"/>
</dbReference>
<feature type="domain" description="Tim44-like" evidence="1">
    <location>
        <begin position="62"/>
        <end position="204"/>
    </location>
</feature>
<dbReference type="NCBIfam" id="NF033779">
    <property type="entry name" value="Tim44_TimA_adap"/>
    <property type="match status" value="1"/>
</dbReference>
<accession>A0A3G9G1G4</accession>
<dbReference type="SMART" id="SM00978">
    <property type="entry name" value="Tim44"/>
    <property type="match status" value="1"/>
</dbReference>
<name>A0A3G9G1G4_9CAUL</name>
<dbReference type="Proteomes" id="UP000278756">
    <property type="component" value="Chromosome 1"/>
</dbReference>